<dbReference type="GO" id="GO:0044772">
    <property type="term" value="P:mitotic cell cycle phase transition"/>
    <property type="evidence" value="ECO:0007669"/>
    <property type="project" value="InterPro"/>
</dbReference>
<dbReference type="InterPro" id="IPR036915">
    <property type="entry name" value="Cyclin-like_sf"/>
</dbReference>
<protein>
    <recommendedName>
        <fullName evidence="2">Cyclin-A2</fullName>
    </recommendedName>
</protein>
<dbReference type="CDD" id="cd20563">
    <property type="entry name" value="CYCLIN_CCNA1_rpt2"/>
    <property type="match status" value="1"/>
</dbReference>
<dbReference type="Pfam" id="PF16500">
    <property type="entry name" value="Cyclin_N2"/>
    <property type="match status" value="1"/>
</dbReference>
<evidence type="ECO:0000313" key="11">
    <source>
        <dbReference type="Proteomes" id="UP000287033"/>
    </source>
</evidence>
<dbReference type="STRING" id="137246.A0A401SHT8"/>
<evidence type="ECO:0000259" key="8">
    <source>
        <dbReference type="SMART" id="SM00385"/>
    </source>
</evidence>
<evidence type="ECO:0000256" key="6">
    <source>
        <dbReference type="ARBA" id="ARBA00023306"/>
    </source>
</evidence>
<dbReference type="EMBL" id="BEZZ01000274">
    <property type="protein sequence ID" value="GCC29944.1"/>
    <property type="molecule type" value="Genomic_DNA"/>
</dbReference>
<organism evidence="10 11">
    <name type="scientific">Chiloscyllium punctatum</name>
    <name type="common">Brownbanded bambooshark</name>
    <name type="synonym">Hemiscyllium punctatum</name>
    <dbReference type="NCBI Taxonomy" id="137246"/>
    <lineage>
        <taxon>Eukaryota</taxon>
        <taxon>Metazoa</taxon>
        <taxon>Chordata</taxon>
        <taxon>Craniata</taxon>
        <taxon>Vertebrata</taxon>
        <taxon>Chondrichthyes</taxon>
        <taxon>Elasmobranchii</taxon>
        <taxon>Galeomorphii</taxon>
        <taxon>Galeoidea</taxon>
        <taxon>Orectolobiformes</taxon>
        <taxon>Hemiscylliidae</taxon>
        <taxon>Chiloscyllium</taxon>
    </lineage>
</organism>
<feature type="domain" description="Cyclin-like" evidence="8">
    <location>
        <begin position="245"/>
        <end position="329"/>
    </location>
</feature>
<dbReference type="PANTHER" id="PTHR10177">
    <property type="entry name" value="CYCLINS"/>
    <property type="match status" value="1"/>
</dbReference>
<dbReference type="InterPro" id="IPR048258">
    <property type="entry name" value="Cyclins_cyclin-box"/>
</dbReference>
<dbReference type="SMART" id="SM01332">
    <property type="entry name" value="Cyclin_C"/>
    <property type="match status" value="1"/>
</dbReference>
<reference evidence="10 11" key="1">
    <citation type="journal article" date="2018" name="Nat. Ecol. Evol.">
        <title>Shark genomes provide insights into elasmobranch evolution and the origin of vertebrates.</title>
        <authorList>
            <person name="Hara Y"/>
            <person name="Yamaguchi K"/>
            <person name="Onimaru K"/>
            <person name="Kadota M"/>
            <person name="Koyanagi M"/>
            <person name="Keeley SD"/>
            <person name="Tatsumi K"/>
            <person name="Tanaka K"/>
            <person name="Motone F"/>
            <person name="Kageyama Y"/>
            <person name="Nozu R"/>
            <person name="Adachi N"/>
            <person name="Nishimura O"/>
            <person name="Nakagawa R"/>
            <person name="Tanegashima C"/>
            <person name="Kiyatake I"/>
            <person name="Matsumoto R"/>
            <person name="Murakumo K"/>
            <person name="Nishida K"/>
            <person name="Terakita A"/>
            <person name="Kuratani S"/>
            <person name="Sato K"/>
            <person name="Hyodo S Kuraku.S."/>
        </authorList>
    </citation>
    <scope>NUCLEOTIDE SEQUENCE [LARGE SCALE GENOMIC DNA]</scope>
</reference>
<dbReference type="Proteomes" id="UP000287033">
    <property type="component" value="Unassembled WGS sequence"/>
</dbReference>
<dbReference type="OrthoDB" id="5590282at2759"/>
<dbReference type="OMA" id="DYCLFLD"/>
<evidence type="ECO:0000256" key="5">
    <source>
        <dbReference type="ARBA" id="ARBA00023127"/>
    </source>
</evidence>
<dbReference type="SUPFAM" id="SSF47954">
    <property type="entry name" value="Cyclin-like"/>
    <property type="match status" value="2"/>
</dbReference>
<dbReference type="InterPro" id="IPR032447">
    <property type="entry name" value="Cyclin-A_N"/>
</dbReference>
<dbReference type="FunFam" id="1.10.472.10:FF:000001">
    <property type="entry name" value="G2/mitotic-specific cyclin"/>
    <property type="match status" value="1"/>
</dbReference>
<comment type="similarity">
    <text evidence="1">Belongs to the cyclin family. Cyclin AB subfamily.</text>
</comment>
<dbReference type="Pfam" id="PF02984">
    <property type="entry name" value="Cyclin_C"/>
    <property type="match status" value="1"/>
</dbReference>
<dbReference type="Pfam" id="PF00134">
    <property type="entry name" value="Cyclin_N"/>
    <property type="match status" value="1"/>
</dbReference>
<dbReference type="Gene3D" id="1.10.472.10">
    <property type="entry name" value="Cyclin-like"/>
    <property type="match status" value="2"/>
</dbReference>
<dbReference type="PROSITE" id="PS00292">
    <property type="entry name" value="CYCLINS"/>
    <property type="match status" value="1"/>
</dbReference>
<dbReference type="GO" id="GO:0016538">
    <property type="term" value="F:cyclin-dependent protein serine/threonine kinase regulator activity"/>
    <property type="evidence" value="ECO:0007669"/>
    <property type="project" value="InterPro"/>
</dbReference>
<keyword evidence="4" id="KW-0498">Mitosis</keyword>
<dbReference type="AlphaFoldDB" id="A0A401SHT8"/>
<dbReference type="InterPro" id="IPR004367">
    <property type="entry name" value="Cyclin_C-dom"/>
</dbReference>
<dbReference type="InterPro" id="IPR006671">
    <property type="entry name" value="Cyclin_N"/>
</dbReference>
<feature type="domain" description="Cyclin-like" evidence="8">
    <location>
        <begin position="342"/>
        <end position="424"/>
    </location>
</feature>
<evidence type="ECO:0000259" key="9">
    <source>
        <dbReference type="SMART" id="SM01332"/>
    </source>
</evidence>
<dbReference type="PIRSF" id="PIRSF001771">
    <property type="entry name" value="Cyclin_A_B_D_E"/>
    <property type="match status" value="1"/>
</dbReference>
<keyword evidence="6" id="KW-0131">Cell cycle</keyword>
<sequence length="470" mass="52719">MLLRCRPGNTQPQYACGNQVADGSVLRYHGTGEPKLTCAGNGRSNAAVKRNANQENQHLVPQMGPVSQKQRTVLGVLNENDQQRRSLSQVSAKVCGTVAVGTDNGFISAKICSTLSECPATFVSNPNFHIYMEDEVQDEVEVSECNLTSELQSKLGEVGNVSKPADDYCLFLDLSEVSPMLVDSSMRSQRSHEDSHVHVDYLAVEGYAEDIYRYLREAEEKCRPKFGYMKKQPDITHSMRSILVDWLVEVGEEYNLQTETLYLAINYLDRFLSCMSVLRGKLQLVGTAAMLVASKYEEIYPPEIDEFVYITDDTYTKKQLLRMEHLLLKVLSFDMTVPTVNQFLTQFLKEEGIDGQMGNLAMYIAELSLLEADVCLRYAPSLMAAAAYCLANYTINNTFWPPSLATFTGYSLVDIVPCLHDMHKTFLQAKFQPQQAIKEKYRSSKYLRTSLIEPPATLPLHALISSAIKG</sequence>
<evidence type="ECO:0000256" key="4">
    <source>
        <dbReference type="ARBA" id="ARBA00022776"/>
    </source>
</evidence>
<evidence type="ECO:0000256" key="1">
    <source>
        <dbReference type="ARBA" id="ARBA00006955"/>
    </source>
</evidence>
<dbReference type="InterPro" id="IPR013763">
    <property type="entry name" value="Cyclin-like_dom"/>
</dbReference>
<feature type="domain" description="Cyclin C-terminal" evidence="9">
    <location>
        <begin position="338"/>
        <end position="455"/>
    </location>
</feature>
<evidence type="ECO:0000313" key="10">
    <source>
        <dbReference type="EMBL" id="GCC29944.1"/>
    </source>
</evidence>
<gene>
    <name evidence="10" type="ORF">chiPu_0008388</name>
</gene>
<dbReference type="CDD" id="cd20560">
    <property type="entry name" value="CYCLIN_CCNA1_rpt1"/>
    <property type="match status" value="1"/>
</dbReference>
<keyword evidence="3" id="KW-0132">Cell division</keyword>
<dbReference type="GO" id="GO:0051301">
    <property type="term" value="P:cell division"/>
    <property type="evidence" value="ECO:0007669"/>
    <property type="project" value="UniProtKB-KW"/>
</dbReference>
<accession>A0A401SHT8</accession>
<keyword evidence="5 7" id="KW-0195">Cyclin</keyword>
<dbReference type="SMART" id="SM00385">
    <property type="entry name" value="CYCLIN"/>
    <property type="match status" value="2"/>
</dbReference>
<dbReference type="InterPro" id="IPR046965">
    <property type="entry name" value="Cyclin_A/B-like"/>
</dbReference>
<proteinExistence type="inferred from homology"/>
<evidence type="ECO:0000256" key="2">
    <source>
        <dbReference type="ARBA" id="ARBA00019673"/>
    </source>
</evidence>
<comment type="caution">
    <text evidence="10">The sequence shown here is derived from an EMBL/GenBank/DDBJ whole genome shotgun (WGS) entry which is preliminary data.</text>
</comment>
<keyword evidence="11" id="KW-1185">Reference proteome</keyword>
<dbReference type="InterPro" id="IPR039361">
    <property type="entry name" value="Cyclin"/>
</dbReference>
<evidence type="ECO:0000256" key="3">
    <source>
        <dbReference type="ARBA" id="ARBA00022618"/>
    </source>
</evidence>
<name>A0A401SHT8_CHIPU</name>
<evidence type="ECO:0000256" key="7">
    <source>
        <dbReference type="RuleBase" id="RU000383"/>
    </source>
</evidence>